<dbReference type="EMBL" id="CP006365">
    <property type="protein sequence ID" value="AGU14557.1"/>
    <property type="molecule type" value="Genomic_DNA"/>
</dbReference>
<evidence type="ECO:0000256" key="1">
    <source>
        <dbReference type="SAM" id="MobiDB-lite"/>
    </source>
</evidence>
<protein>
    <submittedName>
        <fullName evidence="2">Uncharacterized protein</fullName>
    </submittedName>
</protein>
<dbReference type="PATRIC" id="fig|1348662.3.peg.382"/>
<name>U3GYD2_9CORY</name>
<dbReference type="RefSeq" id="WP_020975697.1">
    <property type="nucleotide sequence ID" value="NC_022198.1"/>
</dbReference>
<reference evidence="2 3" key="1">
    <citation type="journal article" date="2013" name="Genome Announc.">
        <title>Whole-Genome Sequence of the Clinical Strain Corynebacterium argentoratense DSM 44202, Isolated from a Human Throat Specimen.</title>
        <authorList>
            <person name="Bomholt C."/>
            <person name="Glaub A."/>
            <person name="Gravermann K."/>
            <person name="Albersmeier A."/>
            <person name="Brinkrolf K."/>
            <person name="Ruckert C."/>
            <person name="Tauch A."/>
        </authorList>
    </citation>
    <scope>NUCLEOTIDE SEQUENCE [LARGE SCALE GENOMIC DNA]</scope>
    <source>
        <strain evidence="2">DSM 44202</strain>
    </source>
</reference>
<dbReference type="KEGG" id="caz:CARG_01940"/>
<dbReference type="AlphaFoldDB" id="U3GYD2"/>
<sequence length="413" mass="44018">MKPLRSTRNDWIAVATLSTITALAVTTVWATSEHRSSSLDTSLSAEQPAEIKAPIPQLPDTLSERYELSDNAIAAAYKPTIIDGVLLTSTNDDSSSEVTAVNPDNAEQLWTYTRALPLCSLSTAFQNAYPTYLNNSGCGDTVGIRARSGTYAATRSALASRDVIPISSNSAVGTVSTQRVELWRSDLVRTVEYGQVDAPAEPNLQPHPGCTIDSALTRTDLLAVVERCDGRTQLTFQKSVPEEFRTPELNEDATVELPEGSHLVAVAQHGAAIWSPKDHSVHAYDDSGALLSSIPVAEKSPSSAAGKDLPFAPMVADLPYHIAWFDGSALHLLKPEDLSLGHTFDDAIGTPVAIGEDVAYPTASGIRIVDWRSGETKQNIEVDRKGYAGPVGLGLAANTLIEKRGDVVVGLSG</sequence>
<dbReference type="InterPro" id="IPR011047">
    <property type="entry name" value="Quinoprotein_ADH-like_sf"/>
</dbReference>
<evidence type="ECO:0000313" key="2">
    <source>
        <dbReference type="EMBL" id="AGU14557.1"/>
    </source>
</evidence>
<dbReference type="GeneID" id="78249253"/>
<gene>
    <name evidence="2" type="ORF">CARG_01940</name>
</gene>
<proteinExistence type="predicted"/>
<evidence type="ECO:0000313" key="3">
    <source>
        <dbReference type="Proteomes" id="UP000016943"/>
    </source>
</evidence>
<organism evidence="2 3">
    <name type="scientific">Corynebacterium argentoratense DSM 44202</name>
    <dbReference type="NCBI Taxonomy" id="1348662"/>
    <lineage>
        <taxon>Bacteria</taxon>
        <taxon>Bacillati</taxon>
        <taxon>Actinomycetota</taxon>
        <taxon>Actinomycetes</taxon>
        <taxon>Mycobacteriales</taxon>
        <taxon>Corynebacteriaceae</taxon>
        <taxon>Corynebacterium</taxon>
    </lineage>
</organism>
<dbReference type="OrthoDB" id="5182370at2"/>
<feature type="region of interest" description="Disordered" evidence="1">
    <location>
        <begin position="37"/>
        <end position="56"/>
    </location>
</feature>
<dbReference type="STRING" id="1348662.CARG_01940"/>
<dbReference type="eggNOG" id="COG1520">
    <property type="taxonomic scope" value="Bacteria"/>
</dbReference>
<dbReference type="HOGENOM" id="CLU_042525_0_0_11"/>
<accession>U3GYD2</accession>
<dbReference type="SUPFAM" id="SSF50998">
    <property type="entry name" value="Quinoprotein alcohol dehydrogenase-like"/>
    <property type="match status" value="1"/>
</dbReference>
<keyword evidence="3" id="KW-1185">Reference proteome</keyword>
<dbReference type="Proteomes" id="UP000016943">
    <property type="component" value="Chromosome"/>
</dbReference>